<dbReference type="RefSeq" id="WP_343332165.1">
    <property type="nucleotide sequence ID" value="NZ_JAPOHD010000010.1"/>
</dbReference>
<gene>
    <name evidence="1" type="ORF">OU798_05725</name>
</gene>
<proteinExistence type="predicted"/>
<reference evidence="1" key="1">
    <citation type="submission" date="2022-11" db="EMBL/GenBank/DDBJ databases">
        <title>Marilongibacter aestuarii gen. nov., sp. nov., isolated from tidal flat sediment.</title>
        <authorList>
            <person name="Jiayan W."/>
        </authorList>
    </citation>
    <scope>NUCLEOTIDE SEQUENCE</scope>
    <source>
        <strain evidence="1">Z1-6</strain>
    </source>
</reference>
<comment type="caution">
    <text evidence="1">The sequence shown here is derived from an EMBL/GenBank/DDBJ whole genome shotgun (WGS) entry which is preliminary data.</text>
</comment>
<name>A0A9X3F6J4_9BACT</name>
<evidence type="ECO:0000313" key="1">
    <source>
        <dbReference type="EMBL" id="MCY1719831.1"/>
    </source>
</evidence>
<protein>
    <submittedName>
        <fullName evidence="1">Uncharacterized protein</fullName>
    </submittedName>
</protein>
<sequence>MQRVIALLTFFLFGISFHLEAQVPIYQIEVVTCIESLVPDGLGRSRMFTTKLEVNYLDFTSIQTEEKKDRNKSKRSEIRLKNYEETKLLNFYNEGGIRFQNIATNDALITSKINEMLKQDWELFFVGTGVESKMIDREVKKELLKMGLKLLLDDDSSDSKNNDPNGLFMTRYYFRKKVEL</sequence>
<keyword evidence="2" id="KW-1185">Reference proteome</keyword>
<accession>A0A9X3F6J4</accession>
<dbReference type="Proteomes" id="UP001145087">
    <property type="component" value="Unassembled WGS sequence"/>
</dbReference>
<dbReference type="AlphaFoldDB" id="A0A9X3F6J4"/>
<organism evidence="1 2">
    <name type="scientific">Draconibacterium aestuarii</name>
    <dbReference type="NCBI Taxonomy" id="2998507"/>
    <lineage>
        <taxon>Bacteria</taxon>
        <taxon>Pseudomonadati</taxon>
        <taxon>Bacteroidota</taxon>
        <taxon>Bacteroidia</taxon>
        <taxon>Marinilabiliales</taxon>
        <taxon>Prolixibacteraceae</taxon>
        <taxon>Draconibacterium</taxon>
    </lineage>
</organism>
<dbReference type="EMBL" id="JAPOHD010000010">
    <property type="protein sequence ID" value="MCY1719831.1"/>
    <property type="molecule type" value="Genomic_DNA"/>
</dbReference>
<evidence type="ECO:0000313" key="2">
    <source>
        <dbReference type="Proteomes" id="UP001145087"/>
    </source>
</evidence>